<evidence type="ECO:0000256" key="15">
    <source>
        <dbReference type="SAM" id="SignalP"/>
    </source>
</evidence>
<evidence type="ECO:0000313" key="19">
    <source>
        <dbReference type="Proteomes" id="UP001160625"/>
    </source>
</evidence>
<evidence type="ECO:0000256" key="9">
    <source>
        <dbReference type="ARBA" id="ARBA00023065"/>
    </source>
</evidence>
<evidence type="ECO:0000256" key="7">
    <source>
        <dbReference type="ARBA" id="ARBA00022729"/>
    </source>
</evidence>
<dbReference type="EMBL" id="JARYGZ010000001">
    <property type="protein sequence ID" value="MDH7639183.1"/>
    <property type="molecule type" value="Genomic_DNA"/>
</dbReference>
<organism evidence="18 19">
    <name type="scientific">Sphingomonas oryzagri</name>
    <dbReference type="NCBI Taxonomy" id="3042314"/>
    <lineage>
        <taxon>Bacteria</taxon>
        <taxon>Pseudomonadati</taxon>
        <taxon>Pseudomonadota</taxon>
        <taxon>Alphaproteobacteria</taxon>
        <taxon>Sphingomonadales</taxon>
        <taxon>Sphingomonadaceae</taxon>
        <taxon>Sphingomonas</taxon>
    </lineage>
</organism>
<dbReference type="PANTHER" id="PTHR33619:SF3">
    <property type="entry name" value="POLYSACCHARIDE EXPORT PROTEIN GFCE-RELATED"/>
    <property type="match status" value="1"/>
</dbReference>
<evidence type="ECO:0000256" key="3">
    <source>
        <dbReference type="ARBA" id="ARBA00022448"/>
    </source>
</evidence>
<dbReference type="Pfam" id="PF02563">
    <property type="entry name" value="Poly_export"/>
    <property type="match status" value="1"/>
</dbReference>
<gene>
    <name evidence="18" type="ORF">QGN17_10615</name>
</gene>
<comment type="similarity">
    <text evidence="2">Belongs to the BexD/CtrA/VexA family.</text>
</comment>
<keyword evidence="4" id="KW-1134">Transmembrane beta strand</keyword>
<keyword evidence="19" id="KW-1185">Reference proteome</keyword>
<evidence type="ECO:0000259" key="16">
    <source>
        <dbReference type="Pfam" id="PF02563"/>
    </source>
</evidence>
<keyword evidence="12" id="KW-0564">Palmitate</keyword>
<keyword evidence="11" id="KW-0472">Membrane</keyword>
<dbReference type="InterPro" id="IPR049712">
    <property type="entry name" value="Poly_export"/>
</dbReference>
<dbReference type="Proteomes" id="UP001160625">
    <property type="component" value="Unassembled WGS sequence"/>
</dbReference>
<keyword evidence="6" id="KW-0812">Transmembrane</keyword>
<keyword evidence="13" id="KW-0998">Cell outer membrane</keyword>
<dbReference type="Pfam" id="PF22461">
    <property type="entry name" value="SLBB_2"/>
    <property type="match status" value="1"/>
</dbReference>
<evidence type="ECO:0000313" key="18">
    <source>
        <dbReference type="EMBL" id="MDH7639183.1"/>
    </source>
</evidence>
<protein>
    <submittedName>
        <fullName evidence="18">Polysaccharide biosynthesis/export family protein</fullName>
    </submittedName>
</protein>
<dbReference type="InterPro" id="IPR054765">
    <property type="entry name" value="SLBB_dom"/>
</dbReference>
<comment type="subcellular location">
    <subcellularLocation>
        <location evidence="1">Cell outer membrane</location>
        <topology evidence="1">Multi-pass membrane protein</topology>
    </subcellularLocation>
</comment>
<dbReference type="RefSeq" id="WP_281044444.1">
    <property type="nucleotide sequence ID" value="NZ_JARYGZ010000001.1"/>
</dbReference>
<sequence length="183" mass="19561">MRLTAIAMCALSLGGCANNPLPAGIEVSAAQAYTLGAGDKLRITTFGFKDLSGEFSVGADGSLALPLLGPVDVRGLTADQLERRLTGLLAERDLVNRPNVVAEVIEYRPYYILGEVSKPGQYAFTNGLTALKAVATAQGFTYRANARTIFITSDRSNREQAVRMTASTPISPGDTIRVGQRYF</sequence>
<evidence type="ECO:0000256" key="4">
    <source>
        <dbReference type="ARBA" id="ARBA00022452"/>
    </source>
</evidence>
<evidence type="ECO:0000256" key="11">
    <source>
        <dbReference type="ARBA" id="ARBA00023136"/>
    </source>
</evidence>
<proteinExistence type="inferred from homology"/>
<dbReference type="PROSITE" id="PS51257">
    <property type="entry name" value="PROKAR_LIPOPROTEIN"/>
    <property type="match status" value="1"/>
</dbReference>
<keyword evidence="8" id="KW-0625">Polysaccharide transport</keyword>
<dbReference type="InterPro" id="IPR003715">
    <property type="entry name" value="Poly_export_N"/>
</dbReference>
<keyword evidence="9" id="KW-0406">Ion transport</keyword>
<evidence type="ECO:0000256" key="13">
    <source>
        <dbReference type="ARBA" id="ARBA00023237"/>
    </source>
</evidence>
<keyword evidence="7 15" id="KW-0732">Signal</keyword>
<evidence type="ECO:0000256" key="8">
    <source>
        <dbReference type="ARBA" id="ARBA00023047"/>
    </source>
</evidence>
<evidence type="ECO:0000259" key="17">
    <source>
        <dbReference type="Pfam" id="PF22461"/>
    </source>
</evidence>
<evidence type="ECO:0000256" key="10">
    <source>
        <dbReference type="ARBA" id="ARBA00023114"/>
    </source>
</evidence>
<keyword evidence="5" id="KW-0762">Sugar transport</keyword>
<comment type="caution">
    <text evidence="18">The sequence shown here is derived from an EMBL/GenBank/DDBJ whole genome shotgun (WGS) entry which is preliminary data.</text>
</comment>
<evidence type="ECO:0000256" key="12">
    <source>
        <dbReference type="ARBA" id="ARBA00023139"/>
    </source>
</evidence>
<reference evidence="18" key="1">
    <citation type="submission" date="2023-04" db="EMBL/GenBank/DDBJ databases">
        <title>Sphingomonas sp. MAHUQ-71 isolated from rice field.</title>
        <authorList>
            <person name="Huq M.A."/>
        </authorList>
    </citation>
    <scope>NUCLEOTIDE SEQUENCE</scope>
    <source>
        <strain evidence="18">MAHUQ-71</strain>
    </source>
</reference>
<evidence type="ECO:0000256" key="5">
    <source>
        <dbReference type="ARBA" id="ARBA00022597"/>
    </source>
</evidence>
<dbReference type="PANTHER" id="PTHR33619">
    <property type="entry name" value="POLYSACCHARIDE EXPORT PROTEIN GFCE-RELATED"/>
    <property type="match status" value="1"/>
</dbReference>
<evidence type="ECO:0000256" key="6">
    <source>
        <dbReference type="ARBA" id="ARBA00022692"/>
    </source>
</evidence>
<feature type="signal peptide" evidence="15">
    <location>
        <begin position="1"/>
        <end position="17"/>
    </location>
</feature>
<keyword evidence="14" id="KW-0449">Lipoprotein</keyword>
<keyword evidence="10" id="KW-0626">Porin</keyword>
<feature type="chain" id="PRO_5047412986" evidence="15">
    <location>
        <begin position="18"/>
        <end position="183"/>
    </location>
</feature>
<feature type="domain" description="SLBB" evidence="17">
    <location>
        <begin position="110"/>
        <end position="159"/>
    </location>
</feature>
<name>A0ABT6N351_9SPHN</name>
<feature type="domain" description="Polysaccharide export protein N-terminal" evidence="16">
    <location>
        <begin position="29"/>
        <end position="104"/>
    </location>
</feature>
<accession>A0ABT6N351</accession>
<evidence type="ECO:0000256" key="2">
    <source>
        <dbReference type="ARBA" id="ARBA00009450"/>
    </source>
</evidence>
<evidence type="ECO:0000256" key="1">
    <source>
        <dbReference type="ARBA" id="ARBA00004571"/>
    </source>
</evidence>
<keyword evidence="3" id="KW-0813">Transport</keyword>
<dbReference type="Gene3D" id="3.10.560.10">
    <property type="entry name" value="Outer membrane lipoprotein wza domain like"/>
    <property type="match status" value="1"/>
</dbReference>
<evidence type="ECO:0000256" key="14">
    <source>
        <dbReference type="ARBA" id="ARBA00023288"/>
    </source>
</evidence>